<proteinExistence type="predicted"/>
<sequence>MYAQIHRFKVVDGLTEENKVLGFNPADFKRLNARLFQVVYISRDGALRLIVAVGKASTVVKKGEVTMPDFLRDLLQVNRQNEVEIGRYVSEAKLESCYVMAEINKMEKLVNGNWQQQSDESWFLSTDLQHLASNFVKQNNKKILYFGDTQTMGVIIHGAFGEEAHFYRNY</sequence>
<dbReference type="WBParaSite" id="ACRNAN_scaffold1659.g26456.t1">
    <property type="protein sequence ID" value="ACRNAN_scaffold1659.g26456.t1"/>
    <property type="gene ID" value="ACRNAN_scaffold1659.g26456"/>
</dbReference>
<reference evidence="2" key="1">
    <citation type="submission" date="2022-11" db="UniProtKB">
        <authorList>
            <consortium name="WormBaseParasite"/>
        </authorList>
    </citation>
    <scope>IDENTIFICATION</scope>
</reference>
<protein>
    <submittedName>
        <fullName evidence="2">Uncharacterized protein</fullName>
    </submittedName>
</protein>
<accession>A0A914D0P8</accession>
<evidence type="ECO:0000313" key="2">
    <source>
        <dbReference type="WBParaSite" id="ACRNAN_scaffold1659.g26456.t1"/>
    </source>
</evidence>
<dbReference type="AlphaFoldDB" id="A0A914D0P8"/>
<evidence type="ECO:0000313" key="1">
    <source>
        <dbReference type="Proteomes" id="UP000887540"/>
    </source>
</evidence>
<dbReference type="Proteomes" id="UP000887540">
    <property type="component" value="Unplaced"/>
</dbReference>
<name>A0A914D0P8_9BILA</name>
<keyword evidence="1" id="KW-1185">Reference proteome</keyword>
<organism evidence="1 2">
    <name type="scientific">Acrobeloides nanus</name>
    <dbReference type="NCBI Taxonomy" id="290746"/>
    <lineage>
        <taxon>Eukaryota</taxon>
        <taxon>Metazoa</taxon>
        <taxon>Ecdysozoa</taxon>
        <taxon>Nematoda</taxon>
        <taxon>Chromadorea</taxon>
        <taxon>Rhabditida</taxon>
        <taxon>Tylenchina</taxon>
        <taxon>Cephalobomorpha</taxon>
        <taxon>Cephaloboidea</taxon>
        <taxon>Cephalobidae</taxon>
        <taxon>Acrobeloides</taxon>
    </lineage>
</organism>